<feature type="compositionally biased region" description="Pro residues" evidence="1">
    <location>
        <begin position="198"/>
        <end position="208"/>
    </location>
</feature>
<feature type="region of interest" description="Disordered" evidence="1">
    <location>
        <begin position="794"/>
        <end position="842"/>
    </location>
</feature>
<dbReference type="AlphaFoldDB" id="A0A438N2V1"/>
<comment type="caution">
    <text evidence="2">The sequence shown here is derived from an EMBL/GenBank/DDBJ whole genome shotgun (WGS) entry which is preliminary data.</text>
</comment>
<proteinExistence type="predicted"/>
<sequence>MFFDIDAIQSEVFHDLKWPRLLLKSTHEIISVAMAKRLMFLICNGYAAEEIIAKFREEWDREIEEEALEDLIERNFELTDLPLPSGEHVVAMTDPPTDHPDLAHGLVLPSGIYYVVVDNANEGVGFITRHLKLTYGLNTDEDDIAEVVDQYIDSLPRDIDGVPIMPLHTARPRHPGHRLDSLPNETSPSQDRRSSFNVPPPQYSPPPVYKGLTLRHPRQVNDTNGHLPPFYPTESLPEAPSYSGGNSPPTYSDGVGLAIEPGQPASSRPATTGGSSITTTQTIEDFSRLTVSTQEHAGPDLPQEKRGYWPPPIPSSSEKYSREDVIEYLFSKVPDDDEGRNEQLFIPFQPLDGTRIRKFILEGPERRIANRHQDWTIYRNINFTEPTPLEFIDLHLGSTVKALFEEFRRNTIINLEYKDRNSPSWNANLLAQTIRLRDKSPLKTEVVSTELTAEIVMAMQDFEDPAFVQRFGRERRALSKFKFESFHSIVTDASVFRLLRLIEEAAARYNAPGTESFDQRFLDIVKRLFEGPQEVAKVLEMRNGRIRDGFHSWCDELSSFPDFVENPDLEELRDAMKDIVTTLNEFDGHLNRWLEDKTHEWPLWSLSGALLDKLTLGEVLIMEHVLMTDLPSNPEVCLWLNRWYKGFGDDTKLFSSTCRGIVSHTLNLQAIPSLDAVVPSSHMSTKLLDINDILETWEIASSAPNWRQRIADASGKPNVKVISLRNQLRVGLLQLYSYTLTLKQPVNPEDERQLKNDRVLRSYADMPQNGHEPPITARCLDPEASGRLTVAWRKGQRLGSQRSSSASTDIEPQTPERSSARHSQPPSGTRRRASSASLPDHEPIRRDFSVVAEFANTVDTNFMGRMVDDERPVSPRTIPIEVTVYTGVGDVFMRKRIQRLKFANMLHHALADECRRLANEGRWSVPNR</sequence>
<organism evidence="2 3">
    <name type="scientific">Exophiala mesophila</name>
    <name type="common">Black yeast-like fungus</name>
    <dbReference type="NCBI Taxonomy" id="212818"/>
    <lineage>
        <taxon>Eukaryota</taxon>
        <taxon>Fungi</taxon>
        <taxon>Dikarya</taxon>
        <taxon>Ascomycota</taxon>
        <taxon>Pezizomycotina</taxon>
        <taxon>Eurotiomycetes</taxon>
        <taxon>Chaetothyriomycetidae</taxon>
        <taxon>Chaetothyriales</taxon>
        <taxon>Herpotrichiellaceae</taxon>
        <taxon>Exophiala</taxon>
    </lineage>
</organism>
<protein>
    <submittedName>
        <fullName evidence="2">Uncharacterized protein</fullName>
    </submittedName>
</protein>
<dbReference type="OrthoDB" id="4120896at2759"/>
<gene>
    <name evidence="2" type="ORF">B0A52_06233</name>
</gene>
<feature type="region of interest" description="Disordered" evidence="1">
    <location>
        <begin position="162"/>
        <end position="279"/>
    </location>
</feature>
<feature type="region of interest" description="Disordered" evidence="1">
    <location>
        <begin position="296"/>
        <end position="318"/>
    </location>
</feature>
<reference evidence="2 3" key="1">
    <citation type="submission" date="2017-03" db="EMBL/GenBank/DDBJ databases">
        <title>Genomes of endolithic fungi from Antarctica.</title>
        <authorList>
            <person name="Coleine C."/>
            <person name="Masonjones S."/>
            <person name="Stajich J.E."/>
        </authorList>
    </citation>
    <scope>NUCLEOTIDE SEQUENCE [LARGE SCALE GENOMIC DNA]</scope>
    <source>
        <strain evidence="2 3">CCFEE 6314</strain>
    </source>
</reference>
<feature type="compositionally biased region" description="Polar residues" evidence="1">
    <location>
        <begin position="798"/>
        <end position="827"/>
    </location>
</feature>
<evidence type="ECO:0000256" key="1">
    <source>
        <dbReference type="SAM" id="MobiDB-lite"/>
    </source>
</evidence>
<dbReference type="Proteomes" id="UP000288859">
    <property type="component" value="Unassembled WGS sequence"/>
</dbReference>
<evidence type="ECO:0000313" key="2">
    <source>
        <dbReference type="EMBL" id="RVX70061.1"/>
    </source>
</evidence>
<name>A0A438N2V1_EXOME</name>
<dbReference type="EMBL" id="NAJM01000025">
    <property type="protein sequence ID" value="RVX70061.1"/>
    <property type="molecule type" value="Genomic_DNA"/>
</dbReference>
<evidence type="ECO:0000313" key="3">
    <source>
        <dbReference type="Proteomes" id="UP000288859"/>
    </source>
</evidence>
<accession>A0A438N2V1</accession>